<reference evidence="1" key="1">
    <citation type="journal article" date="2023" name="Mol. Biol. Evol.">
        <title>Third-Generation Sequencing Reveals the Adaptive Role of the Epigenome in Three Deep-Sea Polychaetes.</title>
        <authorList>
            <person name="Perez M."/>
            <person name="Aroh O."/>
            <person name="Sun Y."/>
            <person name="Lan Y."/>
            <person name="Juniper S.K."/>
            <person name="Young C.R."/>
            <person name="Angers B."/>
            <person name="Qian P.Y."/>
        </authorList>
    </citation>
    <scope>NUCLEOTIDE SEQUENCE</scope>
    <source>
        <strain evidence="1">R07B-5</strain>
    </source>
</reference>
<gene>
    <name evidence="1" type="ORF">NP493_495g00014</name>
</gene>
<dbReference type="EMBL" id="JAODUO010000495">
    <property type="protein sequence ID" value="KAK2179345.1"/>
    <property type="molecule type" value="Genomic_DNA"/>
</dbReference>
<accession>A0AAD9KXV9</accession>
<organism evidence="1 2">
    <name type="scientific">Ridgeia piscesae</name>
    <name type="common">Tubeworm</name>
    <dbReference type="NCBI Taxonomy" id="27915"/>
    <lineage>
        <taxon>Eukaryota</taxon>
        <taxon>Metazoa</taxon>
        <taxon>Spiralia</taxon>
        <taxon>Lophotrochozoa</taxon>
        <taxon>Annelida</taxon>
        <taxon>Polychaeta</taxon>
        <taxon>Sedentaria</taxon>
        <taxon>Canalipalpata</taxon>
        <taxon>Sabellida</taxon>
        <taxon>Siboglinidae</taxon>
        <taxon>Ridgeia</taxon>
    </lineage>
</organism>
<evidence type="ECO:0008006" key="3">
    <source>
        <dbReference type="Google" id="ProtNLM"/>
    </source>
</evidence>
<evidence type="ECO:0000313" key="2">
    <source>
        <dbReference type="Proteomes" id="UP001209878"/>
    </source>
</evidence>
<dbReference type="Proteomes" id="UP001209878">
    <property type="component" value="Unassembled WGS sequence"/>
</dbReference>
<evidence type="ECO:0000313" key="1">
    <source>
        <dbReference type="EMBL" id="KAK2179345.1"/>
    </source>
</evidence>
<comment type="caution">
    <text evidence="1">The sequence shown here is derived from an EMBL/GenBank/DDBJ whole genome shotgun (WGS) entry which is preliminary data.</text>
</comment>
<sequence length="231" mass="26379">MATPLKTIEENFLRLVRIILHDLPHKLRIYFVSEYARKYGSQYGNDTASGTFFLSNVLPRNKCRDAEVRSKVQNGDSTAFDCTTLFYCILYSGALLQPPMRPRNSRNPPFNSSELIDQLREHRNMLAHSPGTEISQADFRTRVNDLQAIYQQLGWSSIDLLQAATGPLTTAECFRLQQALLSERAHNNALDQIVQSHDGRLLHVEGMLTHVPYVRRIHVCITSIRQTKPKL</sequence>
<proteinExistence type="predicted"/>
<name>A0AAD9KXV9_RIDPI</name>
<dbReference type="AlphaFoldDB" id="A0AAD9KXV9"/>
<keyword evidence="2" id="KW-1185">Reference proteome</keyword>
<protein>
    <recommendedName>
        <fullName evidence="3">DZIP3-like HEPN domain-containing protein</fullName>
    </recommendedName>
</protein>